<feature type="domain" description="Peptidase M20 dimerisation" evidence="4">
    <location>
        <begin position="202"/>
        <end position="350"/>
    </location>
</feature>
<evidence type="ECO:0000256" key="3">
    <source>
        <dbReference type="ARBA" id="ARBA00022801"/>
    </source>
</evidence>
<accession>A0A3A4KUU5</accession>
<dbReference type="SUPFAM" id="SSF53187">
    <property type="entry name" value="Zn-dependent exopeptidases"/>
    <property type="match status" value="1"/>
</dbReference>
<keyword evidence="6" id="KW-1185">Reference proteome</keyword>
<gene>
    <name evidence="5" type="ORF">D5S18_04100</name>
</gene>
<dbReference type="Pfam" id="PF01546">
    <property type="entry name" value="Peptidase_M20"/>
    <property type="match status" value="1"/>
</dbReference>
<dbReference type="AlphaFoldDB" id="A0A3A4KUU5"/>
<keyword evidence="2" id="KW-0479">Metal-binding</keyword>
<dbReference type="OrthoDB" id="9761532at2"/>
<dbReference type="EMBL" id="QZFU01000012">
    <property type="protein sequence ID" value="RJO78871.1"/>
    <property type="molecule type" value="Genomic_DNA"/>
</dbReference>
<evidence type="ECO:0000313" key="5">
    <source>
        <dbReference type="EMBL" id="RJO78871.1"/>
    </source>
</evidence>
<sequence length="452" mass="47203">MTSDTARTAELRDRVAALRDRTKADLAELVSFRSVADPRQYPVQECERAAQWVADAFAAAGLTEAALHDTPDGTKAVIARRPAPPGAPTVLLYCHYDVQPPLDEAAWDTPVWTLTEKDGRWYGRGAADCKGGAMMHLTALRAVGDELNVGVILVAEGSEEQGTGGLERFVEANPELLRADVIVIGDCGNFAAGRPTFTETLRGIVDVVVTVRTLAGSLHSGMYGGAAPDALAALIGLLGTLRDAEGNTTIAGLPNDQTWAGVQYPADRFRADAVVLDGVEVLGSGSVADMLWARPALTVLGIDAPPVVGSTPSIQGTASARLNLRIPPGIEPAEAQKLLIAHLEANAPWGARVSVEPAGLGEPFAARSGGPARAAMESALAASYGRPATTQGQGGSIPLCNVLAETYPDAEIMLIGVVEPESRIHAPNESVDPNTIEHMALAEALFLSSYGA</sequence>
<evidence type="ECO:0000256" key="1">
    <source>
        <dbReference type="ARBA" id="ARBA00022670"/>
    </source>
</evidence>
<dbReference type="Proteomes" id="UP000266677">
    <property type="component" value="Unassembled WGS sequence"/>
</dbReference>
<reference evidence="5 6" key="1">
    <citation type="submission" date="2018-09" db="EMBL/GenBank/DDBJ databases">
        <title>YIM PH21274 draft genome.</title>
        <authorList>
            <person name="Miao C."/>
        </authorList>
    </citation>
    <scope>NUCLEOTIDE SEQUENCE [LARGE SCALE GENOMIC DNA]</scope>
    <source>
        <strain evidence="5 6">YIM PH 21724</strain>
    </source>
</reference>
<dbReference type="Pfam" id="PF07687">
    <property type="entry name" value="M20_dimer"/>
    <property type="match status" value="1"/>
</dbReference>
<name>A0A3A4KUU5_9NOCA</name>
<evidence type="ECO:0000259" key="4">
    <source>
        <dbReference type="Pfam" id="PF07687"/>
    </source>
</evidence>
<dbReference type="Gene3D" id="3.30.70.360">
    <property type="match status" value="1"/>
</dbReference>
<organism evidence="5 6">
    <name type="scientific">Nocardia panacis</name>
    <dbReference type="NCBI Taxonomy" id="2340916"/>
    <lineage>
        <taxon>Bacteria</taxon>
        <taxon>Bacillati</taxon>
        <taxon>Actinomycetota</taxon>
        <taxon>Actinomycetes</taxon>
        <taxon>Mycobacteriales</taxon>
        <taxon>Nocardiaceae</taxon>
        <taxon>Nocardia</taxon>
    </lineage>
</organism>
<dbReference type="InterPro" id="IPR011650">
    <property type="entry name" value="Peptidase_M20_dimer"/>
</dbReference>
<evidence type="ECO:0000256" key="2">
    <source>
        <dbReference type="ARBA" id="ARBA00022723"/>
    </source>
</evidence>
<keyword evidence="3" id="KW-0378">Hydrolase</keyword>
<dbReference type="PANTHER" id="PTHR43270:SF12">
    <property type="entry name" value="SUCCINYL-DIAMINOPIMELATE DESUCCINYLASE"/>
    <property type="match status" value="1"/>
</dbReference>
<proteinExistence type="predicted"/>
<dbReference type="RefSeq" id="WP_120038412.1">
    <property type="nucleotide sequence ID" value="NZ_QZFU01000012.1"/>
</dbReference>
<protein>
    <submittedName>
        <fullName evidence="5">Dipeptidase</fullName>
    </submittedName>
</protein>
<dbReference type="NCBIfam" id="NF005914">
    <property type="entry name" value="PRK07907.1"/>
    <property type="match status" value="1"/>
</dbReference>
<dbReference type="InterPro" id="IPR002933">
    <property type="entry name" value="Peptidase_M20"/>
</dbReference>
<comment type="caution">
    <text evidence="5">The sequence shown here is derived from an EMBL/GenBank/DDBJ whole genome shotgun (WGS) entry which is preliminary data.</text>
</comment>
<dbReference type="InterPro" id="IPR051458">
    <property type="entry name" value="Cyt/Met_Dipeptidase"/>
</dbReference>
<dbReference type="Gene3D" id="3.40.630.10">
    <property type="entry name" value="Zn peptidases"/>
    <property type="match status" value="1"/>
</dbReference>
<dbReference type="GO" id="GO:0008233">
    <property type="term" value="F:peptidase activity"/>
    <property type="evidence" value="ECO:0007669"/>
    <property type="project" value="UniProtKB-KW"/>
</dbReference>
<keyword evidence="1" id="KW-0645">Protease</keyword>
<dbReference type="PANTHER" id="PTHR43270">
    <property type="entry name" value="BETA-ALA-HIS DIPEPTIDASE"/>
    <property type="match status" value="1"/>
</dbReference>
<evidence type="ECO:0000313" key="6">
    <source>
        <dbReference type="Proteomes" id="UP000266677"/>
    </source>
</evidence>
<dbReference type="GO" id="GO:0046872">
    <property type="term" value="F:metal ion binding"/>
    <property type="evidence" value="ECO:0007669"/>
    <property type="project" value="UniProtKB-KW"/>
</dbReference>
<dbReference type="GO" id="GO:0006508">
    <property type="term" value="P:proteolysis"/>
    <property type="evidence" value="ECO:0007669"/>
    <property type="project" value="UniProtKB-KW"/>
</dbReference>